<dbReference type="InterPro" id="IPR026960">
    <property type="entry name" value="RVT-Znf"/>
</dbReference>
<protein>
    <recommendedName>
        <fullName evidence="1">Reverse transcriptase zinc-binding domain-containing protein</fullName>
    </recommendedName>
</protein>
<gene>
    <name evidence="2" type="ORF">Din_008099</name>
</gene>
<accession>A0A5B6Z489</accession>
<proteinExistence type="predicted"/>
<reference evidence="2" key="1">
    <citation type="submission" date="2019-08" db="EMBL/GenBank/DDBJ databases">
        <title>Reference gene set and small RNA set construction with multiple tissues from Davidia involucrata Baill.</title>
        <authorList>
            <person name="Yang H."/>
            <person name="Zhou C."/>
            <person name="Li G."/>
            <person name="Wang J."/>
            <person name="Gao P."/>
            <person name="Wang M."/>
            <person name="Wang R."/>
            <person name="Zhao Y."/>
        </authorList>
    </citation>
    <scope>NUCLEOTIDE SEQUENCE</scope>
    <source>
        <tissue evidence="2">Mixed with DoveR01_LX</tissue>
    </source>
</reference>
<name>A0A5B6Z489_DAVIN</name>
<evidence type="ECO:0000313" key="2">
    <source>
        <dbReference type="EMBL" id="MPA38658.1"/>
    </source>
</evidence>
<organism evidence="2">
    <name type="scientific">Davidia involucrata</name>
    <name type="common">Dove tree</name>
    <dbReference type="NCBI Taxonomy" id="16924"/>
    <lineage>
        <taxon>Eukaryota</taxon>
        <taxon>Viridiplantae</taxon>
        <taxon>Streptophyta</taxon>
        <taxon>Embryophyta</taxon>
        <taxon>Tracheophyta</taxon>
        <taxon>Spermatophyta</taxon>
        <taxon>Magnoliopsida</taxon>
        <taxon>eudicotyledons</taxon>
        <taxon>Gunneridae</taxon>
        <taxon>Pentapetalae</taxon>
        <taxon>asterids</taxon>
        <taxon>Cornales</taxon>
        <taxon>Nyssaceae</taxon>
        <taxon>Davidia</taxon>
    </lineage>
</organism>
<sequence>MILENKMDILSTDNLQCRGFTLANRCWMCKEKEESVNHLLIHCEMARDTWNMLLTLFGRSWAFPSSVKDLLCDWQGARVRKDAKKAWLMAPSCLFWCIWRERNRRVFDGEEMSPHRFKGSFLSLFHFWMLNGHPPFVESLHDFLDSLRL</sequence>
<evidence type="ECO:0000259" key="1">
    <source>
        <dbReference type="Pfam" id="PF13966"/>
    </source>
</evidence>
<dbReference type="AlphaFoldDB" id="A0A5B6Z489"/>
<dbReference type="Pfam" id="PF13966">
    <property type="entry name" value="zf-RVT"/>
    <property type="match status" value="1"/>
</dbReference>
<dbReference type="EMBL" id="GHES01008099">
    <property type="protein sequence ID" value="MPA38658.1"/>
    <property type="molecule type" value="Transcribed_RNA"/>
</dbReference>
<feature type="domain" description="Reverse transcriptase zinc-binding" evidence="1">
    <location>
        <begin position="8"/>
        <end position="50"/>
    </location>
</feature>